<feature type="transmembrane region" description="Helical" evidence="10">
    <location>
        <begin position="381"/>
        <end position="405"/>
    </location>
</feature>
<dbReference type="AlphaFoldDB" id="A0A5B2VLF6"/>
<evidence type="ECO:0000256" key="9">
    <source>
        <dbReference type="ARBA" id="ARBA00023201"/>
    </source>
</evidence>
<dbReference type="RefSeq" id="WP_149841571.1">
    <property type="nucleotide sequence ID" value="NZ_VUOC01000004.1"/>
</dbReference>
<keyword evidence="3 10" id="KW-1003">Cell membrane</keyword>
<evidence type="ECO:0000259" key="11">
    <source>
        <dbReference type="Pfam" id="PF00999"/>
    </source>
</evidence>
<accession>A0A5B2VLF6</accession>
<keyword evidence="5 10" id="KW-1133">Transmembrane helix</keyword>
<evidence type="ECO:0000256" key="4">
    <source>
        <dbReference type="ARBA" id="ARBA00022692"/>
    </source>
</evidence>
<sequence>MHTTLGIYLLLLLIILFLVMLAQRLKISYPIVLVLGGLCLSFVPRLPQIEIDPELIFVIFLPPLLFEAAWQTSWKDFWKWRRVIASFAFLIVILTSSAIAVISSNLIPAFTLALGFLLGGIISPPDAVSATSILRHINVPKRMVTIVEGESLLNDAASLIVFRFALATIDSGKFIFQDAVLSFFLVIIMGIVIGLAVALVFYAIHRWLPTTPNIDIVLTFIAPYIMYIVAEQFHFSGVLAVVSGGLFLNTRSNVILDYRSRFRGENVWATIGFAMNGIIFMLIGLELPYIVQQMGDISLGAAIRYGLIISAALIVIRLLSTMGASIFTVFASKFITTADSNPGWKGPFIFGWAGMRGVVSLAAALSIPLTLHGQPFPQRNLILFITFMVILVTLVFQGLTLPWVVRWVNMEDQDAVMSIEEQEKVVRKKLSHAGLRLLDELYKDQVAASEQLQSLRVRYESDLRQLERLLGPEKDHAHEQTIIANGQYHSVATAVIGEQRRLLQQLNKKQEVDEDLIRKYITLLDLEEEKIRLMITGDDE</sequence>
<keyword evidence="10" id="KW-0050">Antiport</keyword>
<protein>
    <submittedName>
        <fullName evidence="12">Na+/H+ antiporter</fullName>
    </submittedName>
</protein>
<dbReference type="InterPro" id="IPR006153">
    <property type="entry name" value="Cation/H_exchanger_TM"/>
</dbReference>
<keyword evidence="4 10" id="KW-0812">Transmembrane</keyword>
<proteinExistence type="inferred from homology"/>
<evidence type="ECO:0000313" key="12">
    <source>
        <dbReference type="EMBL" id="KAA2240393.1"/>
    </source>
</evidence>
<name>A0A5B2VLF6_9BACT</name>
<feature type="transmembrane region" description="Helical" evidence="10">
    <location>
        <begin position="349"/>
        <end position="369"/>
    </location>
</feature>
<dbReference type="PANTHER" id="PTHR10110">
    <property type="entry name" value="SODIUM/HYDROGEN EXCHANGER"/>
    <property type="match status" value="1"/>
</dbReference>
<reference evidence="12 13" key="1">
    <citation type="submission" date="2019-09" db="EMBL/GenBank/DDBJ databases">
        <title>Chitinophaga ginsengihumi sp. nov., isolated from soil of ginseng rhizosphere.</title>
        <authorList>
            <person name="Lee J."/>
        </authorList>
    </citation>
    <scope>NUCLEOTIDE SEQUENCE [LARGE SCALE GENOMIC DNA]</scope>
    <source>
        <strain evidence="12 13">BN140078</strain>
    </source>
</reference>
<dbReference type="GO" id="GO:0098719">
    <property type="term" value="P:sodium ion import across plasma membrane"/>
    <property type="evidence" value="ECO:0007669"/>
    <property type="project" value="TreeGrafter"/>
</dbReference>
<feature type="transmembrane region" description="Helical" evidence="10">
    <location>
        <begin position="267"/>
        <end position="291"/>
    </location>
</feature>
<dbReference type="GO" id="GO:0005886">
    <property type="term" value="C:plasma membrane"/>
    <property type="evidence" value="ECO:0007669"/>
    <property type="project" value="UniProtKB-SubCell"/>
</dbReference>
<comment type="function">
    <text evidence="10">Na(+)/H(+) antiporter that extrudes sodium in exchange for external protons.</text>
</comment>
<dbReference type="GO" id="GO:0015385">
    <property type="term" value="F:sodium:proton antiporter activity"/>
    <property type="evidence" value="ECO:0007669"/>
    <property type="project" value="InterPro"/>
</dbReference>
<keyword evidence="13" id="KW-1185">Reference proteome</keyword>
<feature type="transmembrane region" description="Helical" evidence="10">
    <location>
        <begin position="303"/>
        <end position="329"/>
    </location>
</feature>
<dbReference type="InterPro" id="IPR018422">
    <property type="entry name" value="Cation/H_exchanger_CPA1"/>
</dbReference>
<evidence type="ECO:0000256" key="8">
    <source>
        <dbReference type="ARBA" id="ARBA00023136"/>
    </source>
</evidence>
<keyword evidence="6 10" id="KW-0915">Sodium</keyword>
<evidence type="ECO:0000256" key="6">
    <source>
        <dbReference type="ARBA" id="ARBA00023053"/>
    </source>
</evidence>
<feature type="transmembrane region" description="Helical" evidence="10">
    <location>
        <begin position="83"/>
        <end position="103"/>
    </location>
</feature>
<dbReference type="EMBL" id="VUOC01000004">
    <property type="protein sequence ID" value="KAA2240393.1"/>
    <property type="molecule type" value="Genomic_DNA"/>
</dbReference>
<evidence type="ECO:0000256" key="2">
    <source>
        <dbReference type="ARBA" id="ARBA00022448"/>
    </source>
</evidence>
<feature type="transmembrane region" description="Helical" evidence="10">
    <location>
        <begin position="55"/>
        <end position="71"/>
    </location>
</feature>
<evidence type="ECO:0000313" key="13">
    <source>
        <dbReference type="Proteomes" id="UP000324611"/>
    </source>
</evidence>
<keyword evidence="2 10" id="KW-0813">Transport</keyword>
<dbReference type="Pfam" id="PF00999">
    <property type="entry name" value="Na_H_Exchanger"/>
    <property type="match status" value="1"/>
</dbReference>
<comment type="caution">
    <text evidence="12">The sequence shown here is derived from an EMBL/GenBank/DDBJ whole genome shotgun (WGS) entry which is preliminary data.</text>
</comment>
<feature type="domain" description="Cation/H+ exchanger transmembrane" evidence="11">
    <location>
        <begin position="14"/>
        <end position="407"/>
    </location>
</feature>
<keyword evidence="7 10" id="KW-0406">Ion transport</keyword>
<feature type="transmembrane region" description="Helical" evidence="10">
    <location>
        <begin position="181"/>
        <end position="204"/>
    </location>
</feature>
<dbReference type="PANTHER" id="PTHR10110:SF86">
    <property type="entry name" value="SODIUM_HYDROGEN EXCHANGER 7"/>
    <property type="match status" value="1"/>
</dbReference>
<reference evidence="12 13" key="2">
    <citation type="submission" date="2019-09" db="EMBL/GenBank/DDBJ databases">
        <authorList>
            <person name="Jin C."/>
        </authorList>
    </citation>
    <scope>NUCLEOTIDE SEQUENCE [LARGE SCALE GENOMIC DNA]</scope>
    <source>
        <strain evidence="12 13">BN140078</strain>
    </source>
</reference>
<organism evidence="12 13">
    <name type="scientific">Chitinophaga agrisoli</name>
    <dbReference type="NCBI Taxonomy" id="2607653"/>
    <lineage>
        <taxon>Bacteria</taxon>
        <taxon>Pseudomonadati</taxon>
        <taxon>Bacteroidota</taxon>
        <taxon>Chitinophagia</taxon>
        <taxon>Chitinophagales</taxon>
        <taxon>Chitinophagaceae</taxon>
        <taxon>Chitinophaga</taxon>
    </lineage>
</organism>
<dbReference type="GO" id="GO:0051453">
    <property type="term" value="P:regulation of intracellular pH"/>
    <property type="evidence" value="ECO:0007669"/>
    <property type="project" value="TreeGrafter"/>
</dbReference>
<evidence type="ECO:0000256" key="1">
    <source>
        <dbReference type="ARBA" id="ARBA00004651"/>
    </source>
</evidence>
<feature type="transmembrane region" description="Helical" evidence="10">
    <location>
        <begin position="6"/>
        <end position="22"/>
    </location>
</feature>
<feature type="transmembrane region" description="Helical" evidence="10">
    <location>
        <begin position="216"/>
        <end position="247"/>
    </location>
</feature>
<evidence type="ECO:0000256" key="7">
    <source>
        <dbReference type="ARBA" id="ARBA00023065"/>
    </source>
</evidence>
<feature type="transmembrane region" description="Helical" evidence="10">
    <location>
        <begin position="27"/>
        <end position="43"/>
    </location>
</feature>
<evidence type="ECO:0000256" key="5">
    <source>
        <dbReference type="ARBA" id="ARBA00022989"/>
    </source>
</evidence>
<comment type="subcellular location">
    <subcellularLocation>
        <location evidence="1 10">Cell membrane</location>
        <topology evidence="1 10">Multi-pass membrane protein</topology>
    </subcellularLocation>
</comment>
<dbReference type="GO" id="GO:0015386">
    <property type="term" value="F:potassium:proton antiporter activity"/>
    <property type="evidence" value="ECO:0007669"/>
    <property type="project" value="TreeGrafter"/>
</dbReference>
<gene>
    <name evidence="12" type="ORF">F0L74_30015</name>
</gene>
<keyword evidence="9 10" id="KW-0739">Sodium transport</keyword>
<dbReference type="NCBIfam" id="TIGR00831">
    <property type="entry name" value="a_cpa1"/>
    <property type="match status" value="1"/>
</dbReference>
<dbReference type="InterPro" id="IPR004705">
    <property type="entry name" value="Cation/H_exchanger_CPA1_bac"/>
</dbReference>
<evidence type="ECO:0000256" key="3">
    <source>
        <dbReference type="ARBA" id="ARBA00022475"/>
    </source>
</evidence>
<comment type="similarity">
    <text evidence="10">Belongs to the monovalent cation:proton antiporter 1 (CPA1) transporter (TC 2.A.36) family.</text>
</comment>
<dbReference type="Proteomes" id="UP000324611">
    <property type="component" value="Unassembled WGS sequence"/>
</dbReference>
<dbReference type="Gene3D" id="6.10.140.1330">
    <property type="match status" value="1"/>
</dbReference>
<evidence type="ECO:0000256" key="10">
    <source>
        <dbReference type="RuleBase" id="RU366002"/>
    </source>
</evidence>
<feature type="transmembrane region" description="Helical" evidence="10">
    <location>
        <begin position="109"/>
        <end position="131"/>
    </location>
</feature>
<keyword evidence="8 10" id="KW-0472">Membrane</keyword>